<evidence type="ECO:0000313" key="4">
    <source>
        <dbReference type="Proteomes" id="UP000001072"/>
    </source>
</evidence>
<dbReference type="GeneID" id="18923825"/>
<keyword evidence="4" id="KW-1185">Reference proteome</keyword>
<name>F4RX76_MELLP</name>
<dbReference type="EMBL" id="GL883127">
    <property type="protein sequence ID" value="EGG02920.1"/>
    <property type="molecule type" value="Genomic_DNA"/>
</dbReference>
<evidence type="ECO:0000256" key="1">
    <source>
        <dbReference type="SAM" id="MobiDB-lite"/>
    </source>
</evidence>
<organism evidence="4">
    <name type="scientific">Melampsora larici-populina (strain 98AG31 / pathotype 3-4-7)</name>
    <name type="common">Poplar leaf rust fungus</name>
    <dbReference type="NCBI Taxonomy" id="747676"/>
    <lineage>
        <taxon>Eukaryota</taxon>
        <taxon>Fungi</taxon>
        <taxon>Dikarya</taxon>
        <taxon>Basidiomycota</taxon>
        <taxon>Pucciniomycotina</taxon>
        <taxon>Pucciniomycetes</taxon>
        <taxon>Pucciniales</taxon>
        <taxon>Melampsoraceae</taxon>
        <taxon>Melampsora</taxon>
    </lineage>
</organism>
<protein>
    <submittedName>
        <fullName evidence="3">Uncharacterized protein</fullName>
    </submittedName>
</protein>
<keyword evidence="2" id="KW-0812">Transmembrane</keyword>
<proteinExistence type="predicted"/>
<feature type="compositionally biased region" description="Polar residues" evidence="1">
    <location>
        <begin position="11"/>
        <end position="20"/>
    </location>
</feature>
<dbReference type="HOGENOM" id="CLU_1030885_0_0_1"/>
<sequence length="270" mass="30372">MTTFIPYESAVPNTSNSSFSEIPVGDRDPHTSTTVTPENSIPHNLQGINNDKAIDNSSAEVLAEAPQLAHTSEVEPSIISNFTEKPHSSDTLDSSSIINKTGSLNLNTIPLPSNPTTVTQTQDYTKESLKILGYITLAFAIFFFIGLIPIIRKHLKERKQRKLSEVEFDEFQRSLEHSTDPVEINRNYRLKKYPIPAMRRSSSSIISYSRHPRGLMIQTDPIDFSTPRTSLTRPPPVRKPNVQHQSFVSDLSYPTTTYSLNLPIRYEPTD</sequence>
<evidence type="ECO:0000313" key="3">
    <source>
        <dbReference type="EMBL" id="EGG02920.1"/>
    </source>
</evidence>
<dbReference type="Proteomes" id="UP000001072">
    <property type="component" value="Unassembled WGS sequence"/>
</dbReference>
<reference evidence="4" key="1">
    <citation type="journal article" date="2011" name="Proc. Natl. Acad. Sci. U.S.A.">
        <title>Obligate biotrophy features unraveled by the genomic analysis of rust fungi.</title>
        <authorList>
            <person name="Duplessis S."/>
            <person name="Cuomo C.A."/>
            <person name="Lin Y.-C."/>
            <person name="Aerts A."/>
            <person name="Tisserant E."/>
            <person name="Veneault-Fourrey C."/>
            <person name="Joly D.L."/>
            <person name="Hacquard S."/>
            <person name="Amselem J."/>
            <person name="Cantarel B.L."/>
            <person name="Chiu R."/>
            <person name="Coutinho P.M."/>
            <person name="Feau N."/>
            <person name="Field M."/>
            <person name="Frey P."/>
            <person name="Gelhaye E."/>
            <person name="Goldberg J."/>
            <person name="Grabherr M.G."/>
            <person name="Kodira C.D."/>
            <person name="Kohler A."/>
            <person name="Kuees U."/>
            <person name="Lindquist E.A."/>
            <person name="Lucas S.M."/>
            <person name="Mago R."/>
            <person name="Mauceli E."/>
            <person name="Morin E."/>
            <person name="Murat C."/>
            <person name="Pangilinan J.L."/>
            <person name="Park R."/>
            <person name="Pearson M."/>
            <person name="Quesneville H."/>
            <person name="Rouhier N."/>
            <person name="Sakthikumar S."/>
            <person name="Salamov A.A."/>
            <person name="Schmutz J."/>
            <person name="Selles B."/>
            <person name="Shapiro H."/>
            <person name="Tanguay P."/>
            <person name="Tuskan G.A."/>
            <person name="Henrissat B."/>
            <person name="Van de Peer Y."/>
            <person name="Rouze P."/>
            <person name="Ellis J.G."/>
            <person name="Dodds P.N."/>
            <person name="Schein J.E."/>
            <person name="Zhong S."/>
            <person name="Hamelin R.C."/>
            <person name="Grigoriev I.V."/>
            <person name="Szabo L.J."/>
            <person name="Martin F."/>
        </authorList>
    </citation>
    <scope>NUCLEOTIDE SEQUENCE [LARGE SCALE GENOMIC DNA]</scope>
    <source>
        <strain evidence="4">98AG31 / pathotype 3-4-7</strain>
    </source>
</reference>
<keyword evidence="2" id="KW-0472">Membrane</keyword>
<feature type="region of interest" description="Disordered" evidence="1">
    <location>
        <begin position="1"/>
        <end position="49"/>
    </location>
</feature>
<dbReference type="AlphaFoldDB" id="F4RX76"/>
<keyword evidence="2" id="KW-1133">Transmembrane helix</keyword>
<dbReference type="RefSeq" id="XP_007413713.1">
    <property type="nucleotide sequence ID" value="XM_007413651.1"/>
</dbReference>
<gene>
    <name evidence="3" type="ORF">MELLADRAFT_109657</name>
</gene>
<accession>F4RX76</accession>
<feature type="compositionally biased region" description="Polar residues" evidence="1">
    <location>
        <begin position="31"/>
        <end position="49"/>
    </location>
</feature>
<dbReference type="VEuPathDB" id="FungiDB:MELLADRAFT_109657"/>
<dbReference type="InParanoid" id="F4RX76"/>
<dbReference type="KEGG" id="mlr:MELLADRAFT_109657"/>
<evidence type="ECO:0000256" key="2">
    <source>
        <dbReference type="SAM" id="Phobius"/>
    </source>
</evidence>
<feature type="transmembrane region" description="Helical" evidence="2">
    <location>
        <begin position="131"/>
        <end position="151"/>
    </location>
</feature>